<dbReference type="Proteomes" id="UP000323386">
    <property type="component" value="Unassembled WGS sequence"/>
</dbReference>
<dbReference type="OrthoDB" id="5201563at2759"/>
<reference evidence="2 3" key="1">
    <citation type="submission" date="2018-03" db="EMBL/GenBank/DDBJ databases">
        <authorList>
            <person name="Guldener U."/>
        </authorList>
    </citation>
    <scope>NUCLEOTIDE SEQUENCE [LARGE SCALE GENOMIC DNA]</scope>
    <source>
        <strain evidence="2 3">DAOM196992</strain>
    </source>
</reference>
<keyword evidence="3" id="KW-1185">Reference proteome</keyword>
<protein>
    <submittedName>
        <fullName evidence="2">Uncharacterized protein</fullName>
    </submittedName>
</protein>
<sequence length="146" mass="16212">MSSTTTRTLATFAEGAIVQLTDHADLIDHHAAHSQPSPSSSASPNDLAWHSPAPAHGVPGGGSSRDWIAPESWPQQRGTPVYRPIDYRQDTSRRQWANSIPEQIFVRTMIGAGVQTIGLTNTFWRNTFGRFEALRGFFRYQAPHEL</sequence>
<evidence type="ECO:0000313" key="2">
    <source>
        <dbReference type="EMBL" id="SPO34932.1"/>
    </source>
</evidence>
<name>A0A5C3ES78_9BASI</name>
<organism evidence="2 3">
    <name type="scientific">Pseudozyma flocculosa</name>
    <dbReference type="NCBI Taxonomy" id="84751"/>
    <lineage>
        <taxon>Eukaryota</taxon>
        <taxon>Fungi</taxon>
        <taxon>Dikarya</taxon>
        <taxon>Basidiomycota</taxon>
        <taxon>Ustilaginomycotina</taxon>
        <taxon>Ustilaginomycetes</taxon>
        <taxon>Ustilaginales</taxon>
        <taxon>Ustilaginaceae</taxon>
        <taxon>Pseudozyma</taxon>
    </lineage>
</organism>
<proteinExistence type="predicted"/>
<evidence type="ECO:0000256" key="1">
    <source>
        <dbReference type="SAM" id="MobiDB-lite"/>
    </source>
</evidence>
<feature type="compositionally biased region" description="Low complexity" evidence="1">
    <location>
        <begin position="33"/>
        <end position="44"/>
    </location>
</feature>
<gene>
    <name evidence="2" type="ORF">PSFLO_00403</name>
</gene>
<dbReference type="AlphaFoldDB" id="A0A5C3ES78"/>
<dbReference type="EMBL" id="OOIP01000001">
    <property type="protein sequence ID" value="SPO34932.1"/>
    <property type="molecule type" value="Genomic_DNA"/>
</dbReference>
<feature type="region of interest" description="Disordered" evidence="1">
    <location>
        <begin position="31"/>
        <end position="82"/>
    </location>
</feature>
<accession>A0A5C3ES78</accession>
<evidence type="ECO:0000313" key="3">
    <source>
        <dbReference type="Proteomes" id="UP000323386"/>
    </source>
</evidence>